<name>A0ABU5QCY0_9BACT</name>
<dbReference type="EMBL" id="JAYFUM010000020">
    <property type="protein sequence ID" value="MEA5140706.1"/>
    <property type="molecule type" value="Genomic_DNA"/>
</dbReference>
<evidence type="ECO:0000313" key="1">
    <source>
        <dbReference type="EMBL" id="MEA5140706.1"/>
    </source>
</evidence>
<reference evidence="1 2" key="1">
    <citation type="submission" date="2023-12" db="EMBL/GenBank/DDBJ databases">
        <title>Novel species of the genus Arcicella isolated from rivers.</title>
        <authorList>
            <person name="Lu H."/>
        </authorList>
    </citation>
    <scope>NUCLEOTIDE SEQUENCE [LARGE SCALE GENOMIC DNA]</scope>
    <source>
        <strain evidence="1 2">KCTC 23307</strain>
    </source>
</reference>
<organism evidence="1 2">
    <name type="scientific">Arcicella rigui</name>
    <dbReference type="NCBI Taxonomy" id="797020"/>
    <lineage>
        <taxon>Bacteria</taxon>
        <taxon>Pseudomonadati</taxon>
        <taxon>Bacteroidota</taxon>
        <taxon>Cytophagia</taxon>
        <taxon>Cytophagales</taxon>
        <taxon>Flectobacillaceae</taxon>
        <taxon>Arcicella</taxon>
    </lineage>
</organism>
<protein>
    <submittedName>
        <fullName evidence="1">Uncharacterized protein</fullName>
    </submittedName>
</protein>
<accession>A0ABU5QCY0</accession>
<comment type="caution">
    <text evidence="1">The sequence shown here is derived from an EMBL/GenBank/DDBJ whole genome shotgun (WGS) entry which is preliminary data.</text>
</comment>
<dbReference type="Proteomes" id="UP001302949">
    <property type="component" value="Unassembled WGS sequence"/>
</dbReference>
<gene>
    <name evidence="1" type="ORF">VB248_16270</name>
</gene>
<sequence length="206" mass="24199">MVRLIIFIFFFTLIHTVNGQKNSFAKARPRTWTQKAMDEEERNHNCIKKKYTSLTSRLKRYPFNVSSKIQFASFEGDFYLLDKEIIQQDSFPRINDRMLYSKLTEVKTLTYLEVDKLTDIFYNYGFRGSIHVNIETACYNPRNAILFLDNNGEIVDFIEICFECHKARTSSDKISLGDMCDQKLNMLFDLFKKVGIEYSITGIKPD</sequence>
<evidence type="ECO:0000313" key="2">
    <source>
        <dbReference type="Proteomes" id="UP001302949"/>
    </source>
</evidence>
<keyword evidence="2" id="KW-1185">Reference proteome</keyword>
<proteinExistence type="predicted"/>
<dbReference type="RefSeq" id="WP_323297860.1">
    <property type="nucleotide sequence ID" value="NZ_JAYFUM010000020.1"/>
</dbReference>